<dbReference type="AlphaFoldDB" id="A0A974BPM9"/>
<protein>
    <submittedName>
        <fullName evidence="1">Uncharacterized protein</fullName>
    </submittedName>
</protein>
<reference evidence="1" key="1">
    <citation type="submission" date="2016-05" db="EMBL/GenBank/DDBJ databases">
        <title>WGS assembly of Xenopus laevis.</title>
        <authorList>
            <person name="Session A."/>
            <person name="Uno Y."/>
            <person name="Kwon T."/>
            <person name="Chapman J."/>
            <person name="Toyoda A."/>
            <person name="Takahashi S."/>
            <person name="Fukui A."/>
            <person name="Hikosaka A."/>
            <person name="Putnam N."/>
            <person name="Stites J."/>
            <person name="Van Heeringen S."/>
            <person name="Quigley I."/>
            <person name="Heinz S."/>
            <person name="Hellsten U."/>
            <person name="Lyons J."/>
            <person name="Suzuki A."/>
            <person name="Kondo M."/>
            <person name="Ogino H."/>
            <person name="Ochi H."/>
            <person name="Bogdanovic O."/>
            <person name="Lister R."/>
            <person name="Georgiou G."/>
            <person name="Paranjpe S."/>
            <person name="Van Kruijsbergen I."/>
            <person name="Mozaffari S."/>
            <person name="Shu S."/>
            <person name="Schmutz J."/>
            <person name="Jenkins J."/>
            <person name="Grimwood J."/>
            <person name="Carlson J."/>
            <person name="Mitros T."/>
            <person name="Simakov O."/>
            <person name="Heald R."/>
            <person name="Miller K."/>
            <person name="Haudenschild C."/>
            <person name="Kuroki Y."/>
            <person name="Tanaka T."/>
            <person name="Michiue T."/>
            <person name="Watanabe M."/>
            <person name="Kinoshita T."/>
            <person name="Ohta Y."/>
            <person name="Mawaribuchi S."/>
            <person name="Suzuki Y."/>
            <person name="Haramoto Y."/>
            <person name="Yamamoto T."/>
            <person name="Takagi C."/>
            <person name="Kitzman J."/>
            <person name="Shendure J."/>
            <person name="Nakayama T."/>
            <person name="Izutsu Y."/>
            <person name="Robert J."/>
            <person name="Dichmann D."/>
            <person name="Flajnik M."/>
            <person name="Houston D."/>
            <person name="Marcotte E."/>
            <person name="Wallingford J."/>
            <person name="Ito Y."/>
            <person name="Asashima M."/>
            <person name="Ueno N."/>
            <person name="Matsuda Y."/>
            <person name="Jan Veenstra G."/>
            <person name="Fujiyama A."/>
            <person name="Harland R."/>
            <person name="Taira M."/>
            <person name="Rokhsar D.S."/>
        </authorList>
    </citation>
    <scope>NUCLEOTIDE SEQUENCE</scope>
    <source>
        <strain evidence="1">J</strain>
        <tissue evidence="1">Blood</tissue>
    </source>
</reference>
<sequence>MWNRPFYVNCVIWEGLGKPTQCNSFHNLLESVFCRPRRHLTEINGYWIKRLPFKHTSFSPSPFAAAPRSTQRGLVIDWSAAPSISDTAIGLVFRL</sequence>
<dbReference type="Proteomes" id="UP000694892">
    <property type="component" value="Unassembled WGS sequence"/>
</dbReference>
<gene>
    <name evidence="1" type="ORF">XELAEV_18004206mg</name>
</gene>
<name>A0A974BPM9_XENLA</name>
<proteinExistence type="predicted"/>
<accession>A0A974BPM9</accession>
<evidence type="ECO:0000313" key="1">
    <source>
        <dbReference type="EMBL" id="OCT55767.1"/>
    </source>
</evidence>
<organism evidence="1">
    <name type="scientific">Xenopus laevis</name>
    <name type="common">African clawed frog</name>
    <dbReference type="NCBI Taxonomy" id="8355"/>
    <lineage>
        <taxon>Eukaryota</taxon>
        <taxon>Metazoa</taxon>
        <taxon>Chordata</taxon>
        <taxon>Craniata</taxon>
        <taxon>Vertebrata</taxon>
        <taxon>Euteleostomi</taxon>
        <taxon>Amphibia</taxon>
        <taxon>Batrachia</taxon>
        <taxon>Anura</taxon>
        <taxon>Pipoidea</taxon>
        <taxon>Pipidae</taxon>
        <taxon>Xenopodinae</taxon>
        <taxon>Xenopus</taxon>
        <taxon>Xenopus</taxon>
    </lineage>
</organism>
<dbReference type="EMBL" id="KV473864">
    <property type="protein sequence ID" value="OCT55767.1"/>
    <property type="molecule type" value="Genomic_DNA"/>
</dbReference>